<proteinExistence type="predicted"/>
<evidence type="ECO:0000259" key="4">
    <source>
        <dbReference type="Pfam" id="PF13102"/>
    </source>
</evidence>
<dbReference type="Pfam" id="PF13102">
    <property type="entry name" value="Phage_int_SAM_5"/>
    <property type="match status" value="1"/>
</dbReference>
<dbReference type="GO" id="GO:0006310">
    <property type="term" value="P:DNA recombination"/>
    <property type="evidence" value="ECO:0007669"/>
    <property type="project" value="UniProtKB-KW"/>
</dbReference>
<dbReference type="InterPro" id="IPR010998">
    <property type="entry name" value="Integrase_recombinase_N"/>
</dbReference>
<dbReference type="InterPro" id="IPR013762">
    <property type="entry name" value="Integrase-like_cat_sf"/>
</dbReference>
<keyword evidence="6" id="KW-1185">Reference proteome</keyword>
<feature type="domain" description="Phage integrase SAM-like" evidence="4">
    <location>
        <begin position="125"/>
        <end position="202"/>
    </location>
</feature>
<sequence>MATINFLYRSKREKAPLTLRLLHRENGKDFVFSSKIKYEVEKEYWKIHDTNSRNPKVKNQQVEVKAELKPITNYILNEFNKTNFDLTSNDWLKEQIYNFYNPISENKQSDLLTDAIQSIIDEAPTRKNGKGGLGLSKSRVNAYVSLKNILTNYQKQNNFKVKDVNVKFAKDFLKYLLNTKKYQKSYALKKIADLKTVCNDASFYGVETNSQLKKIDSTKAKNENILYLNPKELKQIEDTVLLNDALKNARKWLLLGCNIGQRGGDLLQLDETNFINRNGLEVIELKQQKTDKNVTIPVLAKTKEIIKSGLPYKISIQKFNKHIKEICKLSEINEQIKGGKITVIEKGKGNKQKRKISDLYAKWELMSSHVCRRSFASNLYGTLPTPLIMSITAHSSEKMLLNYIGKDSLDFAQQIADFYTLQALKDKKEPQLNIIKNVSNL</sequence>
<comment type="caution">
    <text evidence="5">The sequence shown here is derived from an EMBL/GenBank/DDBJ whole genome shotgun (WGS) entry which is preliminary data.</text>
</comment>
<dbReference type="InterPro" id="IPR011010">
    <property type="entry name" value="DNA_brk_join_enz"/>
</dbReference>
<dbReference type="AlphaFoldDB" id="A0A2S7WH85"/>
<dbReference type="InterPro" id="IPR025269">
    <property type="entry name" value="SAM-like_dom"/>
</dbReference>
<evidence type="ECO:0000259" key="3">
    <source>
        <dbReference type="Pfam" id="PF00589"/>
    </source>
</evidence>
<dbReference type="InterPro" id="IPR002104">
    <property type="entry name" value="Integrase_catalytic"/>
</dbReference>
<evidence type="ECO:0000256" key="2">
    <source>
        <dbReference type="ARBA" id="ARBA00023172"/>
    </source>
</evidence>
<dbReference type="OrthoDB" id="892893at2"/>
<feature type="domain" description="Tyr recombinase" evidence="3">
    <location>
        <begin position="228"/>
        <end position="405"/>
    </location>
</feature>
<dbReference type="GO" id="GO:0003677">
    <property type="term" value="F:DNA binding"/>
    <property type="evidence" value="ECO:0007669"/>
    <property type="project" value="UniProtKB-KW"/>
</dbReference>
<dbReference type="GO" id="GO:0015074">
    <property type="term" value="P:DNA integration"/>
    <property type="evidence" value="ECO:0007669"/>
    <property type="project" value="InterPro"/>
</dbReference>
<organism evidence="5 6">
    <name type="scientific">Polaribacter glomeratus</name>
    <dbReference type="NCBI Taxonomy" id="102"/>
    <lineage>
        <taxon>Bacteria</taxon>
        <taxon>Pseudomonadati</taxon>
        <taxon>Bacteroidota</taxon>
        <taxon>Flavobacteriia</taxon>
        <taxon>Flavobacteriales</taxon>
        <taxon>Flavobacteriaceae</taxon>
    </lineage>
</organism>
<dbReference type="Gene3D" id="1.10.150.130">
    <property type="match status" value="1"/>
</dbReference>
<evidence type="ECO:0000313" key="5">
    <source>
        <dbReference type="EMBL" id="PQJ76965.1"/>
    </source>
</evidence>
<dbReference type="Pfam" id="PF00589">
    <property type="entry name" value="Phage_integrase"/>
    <property type="match status" value="1"/>
</dbReference>
<dbReference type="Gene3D" id="1.10.443.10">
    <property type="entry name" value="Intergrase catalytic core"/>
    <property type="match status" value="1"/>
</dbReference>
<accession>A0A2S7WH85</accession>
<gene>
    <name evidence="5" type="ORF">BTO16_13980</name>
</gene>
<evidence type="ECO:0000256" key="1">
    <source>
        <dbReference type="ARBA" id="ARBA00023125"/>
    </source>
</evidence>
<dbReference type="RefSeq" id="WP_105022285.1">
    <property type="nucleotide sequence ID" value="NZ_MSCM01000002.1"/>
</dbReference>
<dbReference type="EMBL" id="MSCM01000002">
    <property type="protein sequence ID" value="PQJ76965.1"/>
    <property type="molecule type" value="Genomic_DNA"/>
</dbReference>
<evidence type="ECO:0000313" key="6">
    <source>
        <dbReference type="Proteomes" id="UP000239068"/>
    </source>
</evidence>
<dbReference type="Proteomes" id="UP000239068">
    <property type="component" value="Unassembled WGS sequence"/>
</dbReference>
<keyword evidence="2" id="KW-0233">DNA recombination</keyword>
<dbReference type="SUPFAM" id="SSF56349">
    <property type="entry name" value="DNA breaking-rejoining enzymes"/>
    <property type="match status" value="1"/>
</dbReference>
<name>A0A2S7WH85_9FLAO</name>
<reference evidence="5 6" key="1">
    <citation type="submission" date="2016-12" db="EMBL/GenBank/DDBJ databases">
        <title>Trade-off between light-utilization and light-protection in marine flavobacteria.</title>
        <authorList>
            <person name="Kumagai Y."/>
            <person name="Yoshizawa S."/>
            <person name="Kogure K."/>
            <person name="Iwasaki W."/>
        </authorList>
    </citation>
    <scope>NUCLEOTIDE SEQUENCE [LARGE SCALE GENOMIC DNA]</scope>
    <source>
        <strain evidence="5 6">ATCC 43844</strain>
    </source>
</reference>
<protein>
    <submittedName>
        <fullName evidence="5">Uncharacterized protein</fullName>
    </submittedName>
</protein>
<keyword evidence="1" id="KW-0238">DNA-binding</keyword>